<comment type="similarity">
    <text evidence="1">Belongs to the ABC transporter superfamily.</text>
</comment>
<organism evidence="6 7">
    <name type="scientific">Candidatus Korarchaeum cryptofilum</name>
    <dbReference type="NCBI Taxonomy" id="498846"/>
    <lineage>
        <taxon>Archaea</taxon>
        <taxon>Thermoproteota</taxon>
        <taxon>Candidatus Korarchaeia</taxon>
        <taxon>Candidatus Korarchaeales</taxon>
        <taxon>Candidatus Korarchaeaceae</taxon>
        <taxon>Candidatus Korarchaeum</taxon>
    </lineage>
</organism>
<dbReference type="AlphaFoldDB" id="A0A429G2V3"/>
<dbReference type="EMBL" id="RCOR01000036">
    <property type="protein sequence ID" value="RSN68142.1"/>
    <property type="molecule type" value="Genomic_DNA"/>
</dbReference>
<evidence type="ECO:0000256" key="4">
    <source>
        <dbReference type="ARBA" id="ARBA00022840"/>
    </source>
</evidence>
<evidence type="ECO:0000256" key="3">
    <source>
        <dbReference type="ARBA" id="ARBA00022741"/>
    </source>
</evidence>
<dbReference type="PANTHER" id="PTHR43776">
    <property type="entry name" value="TRANSPORT ATP-BINDING PROTEIN"/>
    <property type="match status" value="1"/>
</dbReference>
<dbReference type="GO" id="GO:0016887">
    <property type="term" value="F:ATP hydrolysis activity"/>
    <property type="evidence" value="ECO:0007669"/>
    <property type="project" value="InterPro"/>
</dbReference>
<comment type="caution">
    <text evidence="6">The sequence shown here is derived from an EMBL/GenBank/DDBJ whole genome shotgun (WGS) entry which is preliminary data.</text>
</comment>
<dbReference type="SUPFAM" id="SSF52540">
    <property type="entry name" value="P-loop containing nucleoside triphosphate hydrolases"/>
    <property type="match status" value="1"/>
</dbReference>
<dbReference type="GO" id="GO:0055085">
    <property type="term" value="P:transmembrane transport"/>
    <property type="evidence" value="ECO:0007669"/>
    <property type="project" value="UniProtKB-ARBA"/>
</dbReference>
<proteinExistence type="inferred from homology"/>
<dbReference type="InterPro" id="IPR003593">
    <property type="entry name" value="AAA+_ATPase"/>
</dbReference>
<dbReference type="GO" id="GO:0015833">
    <property type="term" value="P:peptide transport"/>
    <property type="evidence" value="ECO:0007669"/>
    <property type="project" value="InterPro"/>
</dbReference>
<evidence type="ECO:0000313" key="7">
    <source>
        <dbReference type="Proteomes" id="UP000278149"/>
    </source>
</evidence>
<dbReference type="SMART" id="SM00382">
    <property type="entry name" value="AAA"/>
    <property type="match status" value="1"/>
</dbReference>
<evidence type="ECO:0000313" key="6">
    <source>
        <dbReference type="EMBL" id="RSN68142.1"/>
    </source>
</evidence>
<name>A0A429G2V3_9CREN</name>
<keyword evidence="2" id="KW-0813">Transport</keyword>
<accession>A0A429G2V3</accession>
<dbReference type="InterPro" id="IPR013563">
    <property type="entry name" value="Oligopep_ABC_C"/>
</dbReference>
<sequence length="319" mass="35629">MTSGELEESEIGSQMLSEILLEGRDIEKRFRSFKRSFLAVRGASISIGSGEIVALVGESGSGKTTLAKILAGLLEPTSGEVFFMKKPISRMSKQELLNFRRKVQYIPQCPDLALDPMWYLYDSIAEPLRIHRIVNSRKEEFKIVLSTSSRFGLSLDHLRRKPRDLSGGELQRAVLARAMVLDPELLIADEPTSMLDPSTQAKIVDQLIEVQKERGLAVLFITHDLELAEAVSDRVYVMFSGMIVESGGTSEVFSSPMHPYTRSLLDSDPAPPEAVVNEAPCPFYSQCNISIDICRKSPPPEFGLGKRTVRCWAIERHRD</sequence>
<keyword evidence="4 6" id="KW-0067">ATP-binding</keyword>
<dbReference type="InterPro" id="IPR027417">
    <property type="entry name" value="P-loop_NTPase"/>
</dbReference>
<dbReference type="PROSITE" id="PS50893">
    <property type="entry name" value="ABC_TRANSPORTER_2"/>
    <property type="match status" value="1"/>
</dbReference>
<dbReference type="GO" id="GO:0005524">
    <property type="term" value="F:ATP binding"/>
    <property type="evidence" value="ECO:0007669"/>
    <property type="project" value="UniProtKB-KW"/>
</dbReference>
<reference evidence="6 7" key="1">
    <citation type="submission" date="2018-10" db="EMBL/GenBank/DDBJ databases">
        <title>Co-occurring genomic capacity for anaerobic methane metabolism and dissimilatory sulfite reduction discovered in the Korarchaeota.</title>
        <authorList>
            <person name="Mckay L.J."/>
            <person name="Dlakic M."/>
            <person name="Fields M.W."/>
            <person name="Delmont T.O."/>
            <person name="Eren A.M."/>
            <person name="Jay Z.J."/>
            <person name="Klingelsmith K.B."/>
            <person name="Rusch D.B."/>
            <person name="Inskeep W.P."/>
        </authorList>
    </citation>
    <scope>NUCLEOTIDE SEQUENCE [LARGE SCALE GENOMIC DNA]</scope>
    <source>
        <strain evidence="6 7">WS</strain>
    </source>
</reference>
<feature type="domain" description="ABC transporter" evidence="5">
    <location>
        <begin position="21"/>
        <end position="265"/>
    </location>
</feature>
<dbReference type="CDD" id="cd03257">
    <property type="entry name" value="ABC_NikE_OppD_transporters"/>
    <property type="match status" value="1"/>
</dbReference>
<dbReference type="InterPro" id="IPR003439">
    <property type="entry name" value="ABC_transporter-like_ATP-bd"/>
</dbReference>
<dbReference type="PANTHER" id="PTHR43776:SF7">
    <property type="entry name" value="D,D-DIPEPTIDE TRANSPORT ATP-BINDING PROTEIN DDPF-RELATED"/>
    <property type="match status" value="1"/>
</dbReference>
<dbReference type="Gene3D" id="3.40.50.300">
    <property type="entry name" value="P-loop containing nucleotide triphosphate hydrolases"/>
    <property type="match status" value="1"/>
</dbReference>
<dbReference type="Proteomes" id="UP000278149">
    <property type="component" value="Unassembled WGS sequence"/>
</dbReference>
<evidence type="ECO:0000256" key="2">
    <source>
        <dbReference type="ARBA" id="ARBA00022448"/>
    </source>
</evidence>
<gene>
    <name evidence="6" type="ORF">D9Q81_06755</name>
</gene>
<dbReference type="PROSITE" id="PS00211">
    <property type="entry name" value="ABC_TRANSPORTER_1"/>
    <property type="match status" value="1"/>
</dbReference>
<protein>
    <submittedName>
        <fullName evidence="6">ABC transporter ATP-binding protein</fullName>
    </submittedName>
</protein>
<evidence type="ECO:0000256" key="1">
    <source>
        <dbReference type="ARBA" id="ARBA00005417"/>
    </source>
</evidence>
<dbReference type="Pfam" id="PF08352">
    <property type="entry name" value="oligo_HPY"/>
    <property type="match status" value="1"/>
</dbReference>
<dbReference type="Pfam" id="PF00005">
    <property type="entry name" value="ABC_tran"/>
    <property type="match status" value="1"/>
</dbReference>
<dbReference type="InterPro" id="IPR017871">
    <property type="entry name" value="ABC_transporter-like_CS"/>
</dbReference>
<evidence type="ECO:0000259" key="5">
    <source>
        <dbReference type="PROSITE" id="PS50893"/>
    </source>
</evidence>
<keyword evidence="3" id="KW-0547">Nucleotide-binding</keyword>
<dbReference type="RefSeq" id="WP_125742186.1">
    <property type="nucleotide sequence ID" value="NZ_RCOR01000036.1"/>
</dbReference>
<dbReference type="InterPro" id="IPR050319">
    <property type="entry name" value="ABC_transp_ATP-bind"/>
</dbReference>